<dbReference type="AlphaFoldDB" id="A0A151J886"/>
<dbReference type="Proteomes" id="UP000078492">
    <property type="component" value="Unassembled WGS sequence"/>
</dbReference>
<dbReference type="EMBL" id="KQ979561">
    <property type="protein sequence ID" value="KYN21036.1"/>
    <property type="molecule type" value="Genomic_DNA"/>
</dbReference>
<sequence length="211" mass="23202">MPKRMARWLLSDMKILELPSSSSHPTVDVSCNFPSSSIDHPSLVFARRFSYRRPWRKLMHGDRIASLGIYQNSFSNQCRSICSSQRSLDSDGISGELVSAKVGGNFTAAAVLRQRAQPAGLSIQLSESCFETRLILDGRSVSSSNTIDVDVDVSVGVGFGFGVSLRLLHSTAWHGPLKAQQINVAHVTTPRIYERLMGNTARFETSQQGET</sequence>
<reference evidence="1 2" key="1">
    <citation type="submission" date="2015-09" db="EMBL/GenBank/DDBJ databases">
        <title>Trachymyrmex cornetzi WGS genome.</title>
        <authorList>
            <person name="Nygaard S."/>
            <person name="Hu H."/>
            <person name="Boomsma J."/>
            <person name="Zhang G."/>
        </authorList>
    </citation>
    <scope>NUCLEOTIDE SEQUENCE [LARGE SCALE GENOMIC DNA]</scope>
    <source>
        <strain evidence="1">Tcor2-1</strain>
        <tissue evidence="1">Whole body</tissue>
    </source>
</reference>
<gene>
    <name evidence="1" type="ORF">ALC57_06597</name>
</gene>
<keyword evidence="2" id="KW-1185">Reference proteome</keyword>
<proteinExistence type="predicted"/>
<protein>
    <submittedName>
        <fullName evidence="1">Uncharacterized protein</fullName>
    </submittedName>
</protein>
<evidence type="ECO:0000313" key="1">
    <source>
        <dbReference type="EMBL" id="KYN21036.1"/>
    </source>
</evidence>
<accession>A0A151J886</accession>
<name>A0A151J886_9HYME</name>
<organism evidence="1 2">
    <name type="scientific">Trachymyrmex cornetzi</name>
    <dbReference type="NCBI Taxonomy" id="471704"/>
    <lineage>
        <taxon>Eukaryota</taxon>
        <taxon>Metazoa</taxon>
        <taxon>Ecdysozoa</taxon>
        <taxon>Arthropoda</taxon>
        <taxon>Hexapoda</taxon>
        <taxon>Insecta</taxon>
        <taxon>Pterygota</taxon>
        <taxon>Neoptera</taxon>
        <taxon>Endopterygota</taxon>
        <taxon>Hymenoptera</taxon>
        <taxon>Apocrita</taxon>
        <taxon>Aculeata</taxon>
        <taxon>Formicoidea</taxon>
        <taxon>Formicidae</taxon>
        <taxon>Myrmicinae</taxon>
        <taxon>Trachymyrmex</taxon>
    </lineage>
</organism>
<evidence type="ECO:0000313" key="2">
    <source>
        <dbReference type="Proteomes" id="UP000078492"/>
    </source>
</evidence>